<dbReference type="EMBL" id="BEGY01000078">
    <property type="protein sequence ID" value="GAX82312.1"/>
    <property type="molecule type" value="Genomic_DNA"/>
</dbReference>
<dbReference type="PANTHER" id="PTHR33471:SF1">
    <property type="entry name" value="OS01G0382700 PROTEIN"/>
    <property type="match status" value="1"/>
</dbReference>
<name>A0A250XHB3_9CHLO</name>
<dbReference type="GO" id="GO:0004176">
    <property type="term" value="F:ATP-dependent peptidase activity"/>
    <property type="evidence" value="ECO:0007669"/>
    <property type="project" value="InterPro"/>
</dbReference>
<dbReference type="AlphaFoldDB" id="A0A250XHB3"/>
<dbReference type="PANTHER" id="PTHR33471">
    <property type="entry name" value="ATP-DEPENDENT ZINC METALLOPROTEASE-RELATED"/>
    <property type="match status" value="1"/>
</dbReference>
<dbReference type="GO" id="GO:0005524">
    <property type="term" value="F:ATP binding"/>
    <property type="evidence" value="ECO:0007669"/>
    <property type="project" value="InterPro"/>
</dbReference>
<dbReference type="Proteomes" id="UP000232323">
    <property type="component" value="Unassembled WGS sequence"/>
</dbReference>
<gene>
    <name evidence="1" type="ORF">CEUSTIGMA_g9741.t1</name>
</gene>
<sequence>MQMLRVNVQDSVSYRRSCLTRHGFKRSFIVHSASKEVYSILDDLLARVDDPTSEVRAVDVALQTRAAGDLIGFGSYAQRPAVPKRIYTIEELRLNGIQAELLLSPRDTSLTFVRNAMQVSALLGLGVLTLHGDVGQVLSTAFGVIFALVFDQVANQGGGEALLVDSVGRLLLPSYRSRVALHEAGHFLIAYFVGVLPKTYTLTSLDAFLRFRKLNLQAGTQFCDKEFTDEIQSGKLSSSSLDRYTCVALAGVVTEYLRFGQAEGGIGDVLQLDGMFRALGFSQMKADGEVRWAVLNVAAILRKYRVLQERIAEAMELGKPVGSMIEMIDEHVADELIGV</sequence>
<protein>
    <recommendedName>
        <fullName evidence="3">Peptidase M41 domain-containing protein</fullName>
    </recommendedName>
</protein>
<dbReference type="Gene3D" id="1.20.58.760">
    <property type="entry name" value="Peptidase M41"/>
    <property type="match status" value="1"/>
</dbReference>
<dbReference type="SUPFAM" id="SSF140990">
    <property type="entry name" value="FtsH protease domain-like"/>
    <property type="match status" value="1"/>
</dbReference>
<dbReference type="InterPro" id="IPR037219">
    <property type="entry name" value="Peptidase_M41-like"/>
</dbReference>
<dbReference type="OrthoDB" id="66620at2759"/>
<dbReference type="GO" id="GO:0004222">
    <property type="term" value="F:metalloendopeptidase activity"/>
    <property type="evidence" value="ECO:0007669"/>
    <property type="project" value="InterPro"/>
</dbReference>
<evidence type="ECO:0000313" key="1">
    <source>
        <dbReference type="EMBL" id="GAX82312.1"/>
    </source>
</evidence>
<organism evidence="1 2">
    <name type="scientific">Chlamydomonas eustigma</name>
    <dbReference type="NCBI Taxonomy" id="1157962"/>
    <lineage>
        <taxon>Eukaryota</taxon>
        <taxon>Viridiplantae</taxon>
        <taxon>Chlorophyta</taxon>
        <taxon>core chlorophytes</taxon>
        <taxon>Chlorophyceae</taxon>
        <taxon>CS clade</taxon>
        <taxon>Chlamydomonadales</taxon>
        <taxon>Chlamydomonadaceae</taxon>
        <taxon>Chlamydomonas</taxon>
    </lineage>
</organism>
<accession>A0A250XHB3</accession>
<evidence type="ECO:0000313" key="2">
    <source>
        <dbReference type="Proteomes" id="UP000232323"/>
    </source>
</evidence>
<comment type="caution">
    <text evidence="1">The sequence shown here is derived from an EMBL/GenBank/DDBJ whole genome shotgun (WGS) entry which is preliminary data.</text>
</comment>
<evidence type="ECO:0008006" key="3">
    <source>
        <dbReference type="Google" id="ProtNLM"/>
    </source>
</evidence>
<reference evidence="1 2" key="1">
    <citation type="submission" date="2017-08" db="EMBL/GenBank/DDBJ databases">
        <title>Acidophilic green algal genome provides insights into adaptation to an acidic environment.</title>
        <authorList>
            <person name="Hirooka S."/>
            <person name="Hirose Y."/>
            <person name="Kanesaki Y."/>
            <person name="Higuchi S."/>
            <person name="Fujiwara T."/>
            <person name="Onuma R."/>
            <person name="Era A."/>
            <person name="Ohbayashi R."/>
            <person name="Uzuka A."/>
            <person name="Nozaki H."/>
            <person name="Yoshikawa H."/>
            <person name="Miyagishima S.Y."/>
        </authorList>
    </citation>
    <scope>NUCLEOTIDE SEQUENCE [LARGE SCALE GENOMIC DNA]</scope>
    <source>
        <strain evidence="1 2">NIES-2499</strain>
    </source>
</reference>
<proteinExistence type="predicted"/>
<dbReference type="GO" id="GO:0006508">
    <property type="term" value="P:proteolysis"/>
    <property type="evidence" value="ECO:0007669"/>
    <property type="project" value="InterPro"/>
</dbReference>
<keyword evidence="2" id="KW-1185">Reference proteome</keyword>